<accession>A0A2P8R475</accession>
<evidence type="ECO:0000313" key="3">
    <source>
        <dbReference type="EMBL" id="PSM53310.1"/>
    </source>
</evidence>
<reference evidence="4" key="1">
    <citation type="submission" date="2017-10" db="EMBL/GenBank/DDBJ databases">
        <title>Campylobacter species from seals.</title>
        <authorList>
            <person name="Gilbert M.J."/>
            <person name="Zomer A.L."/>
            <person name="Timmerman A.J."/>
            <person name="Duim B."/>
            <person name="Wagenaar J.A."/>
        </authorList>
    </citation>
    <scope>NUCLEOTIDE SEQUENCE [LARGE SCALE GENOMIC DNA]</scope>
    <source>
        <strain evidence="4">17S00004-5</strain>
    </source>
</reference>
<evidence type="ECO:0000256" key="2">
    <source>
        <dbReference type="SAM" id="SignalP"/>
    </source>
</evidence>
<name>A0A2P8R475_9BACT</name>
<dbReference type="EMBL" id="PDHH01000001">
    <property type="protein sequence ID" value="PSM53310.1"/>
    <property type="molecule type" value="Genomic_DNA"/>
</dbReference>
<dbReference type="Proteomes" id="UP000240535">
    <property type="component" value="Unassembled WGS sequence"/>
</dbReference>
<feature type="signal peptide" evidence="2">
    <location>
        <begin position="1"/>
        <end position="15"/>
    </location>
</feature>
<evidence type="ECO:0000256" key="1">
    <source>
        <dbReference type="ARBA" id="ARBA00022729"/>
    </source>
</evidence>
<organism evidence="3 4">
    <name type="scientific">Campylobacter blaseri</name>
    <dbReference type="NCBI Taxonomy" id="2042961"/>
    <lineage>
        <taxon>Bacteria</taxon>
        <taxon>Pseudomonadati</taxon>
        <taxon>Campylobacterota</taxon>
        <taxon>Epsilonproteobacteria</taxon>
        <taxon>Campylobacterales</taxon>
        <taxon>Campylobacteraceae</taxon>
        <taxon>Campylobacter</taxon>
    </lineage>
</organism>
<keyword evidence="4" id="KW-1185">Reference proteome</keyword>
<dbReference type="AlphaFoldDB" id="A0A2P8R475"/>
<dbReference type="GO" id="GO:0019867">
    <property type="term" value="C:outer membrane"/>
    <property type="evidence" value="ECO:0007669"/>
    <property type="project" value="InterPro"/>
</dbReference>
<evidence type="ECO:0000313" key="4">
    <source>
        <dbReference type="Proteomes" id="UP000240535"/>
    </source>
</evidence>
<dbReference type="Gene3D" id="3.30.1450.10">
    <property type="match status" value="1"/>
</dbReference>
<sequence>MILAVLLLFSGCANIVDFGAYTKGTEVTQAQMDLLTINKSKKSDVERIIGYPQRKSSVGKTEIWYYDFTKIRHIGSNIDESSVFEFNKKGILTKKYKTNGSNNSNPLTGK</sequence>
<proteinExistence type="predicted"/>
<dbReference type="InterPro" id="IPR037873">
    <property type="entry name" value="BamE-like"/>
</dbReference>
<gene>
    <name evidence="3" type="ORF">CQ405_00245</name>
</gene>
<keyword evidence="1 2" id="KW-0732">Signal</keyword>
<feature type="chain" id="PRO_5015695775" evidence="2">
    <location>
        <begin position="16"/>
        <end position="110"/>
    </location>
</feature>
<comment type="caution">
    <text evidence="3">The sequence shown here is derived from an EMBL/GenBank/DDBJ whole genome shotgun (WGS) entry which is preliminary data.</text>
</comment>
<protein>
    <submittedName>
        <fullName evidence="3">Uncharacterized protein</fullName>
    </submittedName>
</protein>